<dbReference type="CDD" id="cd07377">
    <property type="entry name" value="WHTH_GntR"/>
    <property type="match status" value="1"/>
</dbReference>
<proteinExistence type="predicted"/>
<evidence type="ECO:0000313" key="5">
    <source>
        <dbReference type="Proteomes" id="UP000029549"/>
    </source>
</evidence>
<dbReference type="PROSITE" id="PS50949">
    <property type="entry name" value="HTH_GNTR"/>
    <property type="match status" value="1"/>
</dbReference>
<dbReference type="Proteomes" id="UP000029549">
    <property type="component" value="Unassembled WGS sequence"/>
</dbReference>
<keyword evidence="2" id="KW-0238">DNA-binding</keyword>
<dbReference type="SUPFAM" id="SSF46785">
    <property type="entry name" value="Winged helix' DNA-binding domain"/>
    <property type="match status" value="1"/>
</dbReference>
<dbReference type="Pfam" id="PF00392">
    <property type="entry name" value="GntR"/>
    <property type="match status" value="1"/>
</dbReference>
<keyword evidence="3" id="KW-0804">Transcription</keyword>
<gene>
    <name evidence="4" type="ORF">P608_14220</name>
</gene>
<dbReference type="InterPro" id="IPR008920">
    <property type="entry name" value="TF_FadR/GntR_C"/>
</dbReference>
<keyword evidence="1" id="KW-0805">Transcription regulation</keyword>
<dbReference type="SUPFAM" id="SSF48008">
    <property type="entry name" value="GntR ligand-binding domain-like"/>
    <property type="match status" value="1"/>
</dbReference>
<evidence type="ECO:0000256" key="2">
    <source>
        <dbReference type="ARBA" id="ARBA00023125"/>
    </source>
</evidence>
<dbReference type="InterPro" id="IPR011711">
    <property type="entry name" value="GntR_C"/>
</dbReference>
<dbReference type="PANTHER" id="PTHR43537">
    <property type="entry name" value="TRANSCRIPTIONAL REGULATOR, GNTR FAMILY"/>
    <property type="match status" value="1"/>
</dbReference>
<name>A0A0E3BTK1_9BURK</name>
<reference evidence="4 5" key="1">
    <citation type="submission" date="2013-09" db="EMBL/GenBank/DDBJ databases">
        <title>High correlation between genotypes and phenotypes of environmental bacteria Comamonas testosteroni strains.</title>
        <authorList>
            <person name="Liu L."/>
            <person name="Zhu W."/>
            <person name="Xia X."/>
            <person name="Xu B."/>
            <person name="Luo M."/>
            <person name="Wang G."/>
        </authorList>
    </citation>
    <scope>NUCLEOTIDE SEQUENCE [LARGE SCALE GENOMIC DNA]</scope>
    <source>
        <strain evidence="4 5">DF2</strain>
    </source>
</reference>
<accession>A0A0K6IF90</accession>
<evidence type="ECO:0000313" key="4">
    <source>
        <dbReference type="EMBL" id="KGH10741.1"/>
    </source>
</evidence>
<dbReference type="SMART" id="SM00345">
    <property type="entry name" value="HTH_GNTR"/>
    <property type="match status" value="1"/>
</dbReference>
<protein>
    <submittedName>
        <fullName evidence="4">Uncharacterized protein</fullName>
    </submittedName>
</protein>
<dbReference type="Gene3D" id="1.10.10.10">
    <property type="entry name" value="Winged helix-like DNA-binding domain superfamily/Winged helix DNA-binding domain"/>
    <property type="match status" value="1"/>
</dbReference>
<dbReference type="GO" id="GO:0003677">
    <property type="term" value="F:DNA binding"/>
    <property type="evidence" value="ECO:0007669"/>
    <property type="project" value="UniProtKB-KW"/>
</dbReference>
<dbReference type="InterPro" id="IPR036390">
    <property type="entry name" value="WH_DNA-bd_sf"/>
</dbReference>
<dbReference type="InterPro" id="IPR036388">
    <property type="entry name" value="WH-like_DNA-bd_sf"/>
</dbReference>
<dbReference type="RefSeq" id="WP_034392247.1">
    <property type="nucleotide sequence ID" value="NZ_BBVD01000019.1"/>
</dbReference>
<dbReference type="PANTHER" id="PTHR43537:SF20">
    <property type="entry name" value="HTH-TYPE TRANSCRIPTIONAL REPRESSOR GLAR"/>
    <property type="match status" value="1"/>
</dbReference>
<dbReference type="SMART" id="SM00895">
    <property type="entry name" value="FCD"/>
    <property type="match status" value="1"/>
</dbReference>
<dbReference type="InterPro" id="IPR000524">
    <property type="entry name" value="Tscrpt_reg_HTH_GntR"/>
</dbReference>
<keyword evidence="5" id="KW-1185">Reference proteome</keyword>
<sequence>MQENAVADEKSDAGSRTERAYQRLRTEILRGELAPGQRLRAADLDERFGLGLTPIREALVRLGTEGLVLAESNRGARVRGISSQEFADLMKTRRDIERLCLVESIRRGDARWEAEVIASLHMLAHVPLPDLGGSAAMSSEWESQHRRFHEALVGACGSEWLLQFWNQLVDHSERYRKIRLHGPLVARNVQAEHQALLDAALRRDADALVALMEQHLLGTEQAVNTAMGW</sequence>
<organism evidence="4 5">
    <name type="scientific">Comamonas thiooxydans</name>
    <dbReference type="NCBI Taxonomy" id="363952"/>
    <lineage>
        <taxon>Bacteria</taxon>
        <taxon>Pseudomonadati</taxon>
        <taxon>Pseudomonadota</taxon>
        <taxon>Betaproteobacteria</taxon>
        <taxon>Burkholderiales</taxon>
        <taxon>Comamonadaceae</taxon>
        <taxon>Comamonas</taxon>
    </lineage>
</organism>
<dbReference type="Pfam" id="PF07729">
    <property type="entry name" value="FCD"/>
    <property type="match status" value="1"/>
</dbReference>
<evidence type="ECO:0000256" key="1">
    <source>
        <dbReference type="ARBA" id="ARBA00023015"/>
    </source>
</evidence>
<comment type="caution">
    <text evidence="4">The sequence shown here is derived from an EMBL/GenBank/DDBJ whole genome shotgun (WGS) entry which is preliminary data.</text>
</comment>
<evidence type="ECO:0000256" key="3">
    <source>
        <dbReference type="ARBA" id="ARBA00023163"/>
    </source>
</evidence>
<dbReference type="Gene3D" id="1.20.120.530">
    <property type="entry name" value="GntR ligand-binding domain-like"/>
    <property type="match status" value="1"/>
</dbReference>
<dbReference type="EMBL" id="AWTP01000113">
    <property type="protein sequence ID" value="KGH10741.1"/>
    <property type="molecule type" value="Genomic_DNA"/>
</dbReference>
<accession>A0A0E3BTK1</accession>
<dbReference type="GO" id="GO:0003700">
    <property type="term" value="F:DNA-binding transcription factor activity"/>
    <property type="evidence" value="ECO:0007669"/>
    <property type="project" value="InterPro"/>
</dbReference>
<dbReference type="AlphaFoldDB" id="A0A0E3BTK1"/>